<dbReference type="Proteomes" id="UP000319663">
    <property type="component" value="Unassembled WGS sequence"/>
</dbReference>
<keyword evidence="5" id="KW-1185">Reference proteome</keyword>
<proteinExistence type="predicted"/>
<feature type="domain" description="Something about silencing protein 4" evidence="3">
    <location>
        <begin position="359"/>
        <end position="454"/>
    </location>
</feature>
<protein>
    <recommendedName>
        <fullName evidence="3">Something about silencing protein 4 domain-containing protein</fullName>
    </recommendedName>
</protein>
<feature type="region of interest" description="Disordered" evidence="2">
    <location>
        <begin position="467"/>
        <end position="496"/>
    </location>
</feature>
<dbReference type="InterPro" id="IPR038988">
    <property type="entry name" value="Sas4"/>
</dbReference>
<evidence type="ECO:0000256" key="1">
    <source>
        <dbReference type="SAM" id="Coils"/>
    </source>
</evidence>
<feature type="region of interest" description="Disordered" evidence="2">
    <location>
        <begin position="511"/>
        <end position="565"/>
    </location>
</feature>
<dbReference type="PANTHER" id="PTHR38422:SF1">
    <property type="entry name" value="SOMETHING ABOUT SILENCING PROTEIN 4"/>
    <property type="match status" value="1"/>
</dbReference>
<gene>
    <name evidence="4" type="ORF">MPDQ_003585</name>
</gene>
<feature type="compositionally biased region" description="Basic and acidic residues" evidence="2">
    <location>
        <begin position="194"/>
        <end position="211"/>
    </location>
</feature>
<dbReference type="GO" id="GO:0004402">
    <property type="term" value="F:histone acetyltransferase activity"/>
    <property type="evidence" value="ECO:0007669"/>
    <property type="project" value="TreeGrafter"/>
</dbReference>
<dbReference type="AlphaFoldDB" id="A0A507QIJ6"/>
<feature type="compositionally biased region" description="Basic and acidic residues" evidence="2">
    <location>
        <begin position="467"/>
        <end position="477"/>
    </location>
</feature>
<dbReference type="EMBL" id="VIFY01000225">
    <property type="protein sequence ID" value="TQB68349.1"/>
    <property type="molecule type" value="Genomic_DNA"/>
</dbReference>
<accession>A0A507QIJ6</accession>
<feature type="compositionally biased region" description="Pro residues" evidence="2">
    <location>
        <begin position="543"/>
        <end position="560"/>
    </location>
</feature>
<feature type="compositionally biased region" description="Basic and acidic residues" evidence="2">
    <location>
        <begin position="167"/>
        <end position="177"/>
    </location>
</feature>
<dbReference type="InterPro" id="IPR029184">
    <property type="entry name" value="Sas4_dom"/>
</dbReference>
<feature type="compositionally biased region" description="Basic residues" evidence="2">
    <location>
        <begin position="520"/>
        <end position="531"/>
    </location>
</feature>
<feature type="compositionally biased region" description="Polar residues" evidence="2">
    <location>
        <begin position="178"/>
        <end position="187"/>
    </location>
</feature>
<feature type="compositionally biased region" description="Low complexity" evidence="2">
    <location>
        <begin position="1"/>
        <end position="11"/>
    </location>
</feature>
<feature type="compositionally biased region" description="Polar residues" evidence="2">
    <location>
        <begin position="92"/>
        <end position="103"/>
    </location>
</feature>
<feature type="compositionally biased region" description="Basic residues" evidence="2">
    <location>
        <begin position="44"/>
        <end position="53"/>
    </location>
</feature>
<name>A0A507QIJ6_MONPU</name>
<feature type="compositionally biased region" description="Polar residues" evidence="2">
    <location>
        <begin position="30"/>
        <end position="43"/>
    </location>
</feature>
<evidence type="ECO:0000259" key="3">
    <source>
        <dbReference type="Pfam" id="PF15460"/>
    </source>
</evidence>
<dbReference type="Pfam" id="PF15460">
    <property type="entry name" value="SAS4"/>
    <property type="match status" value="1"/>
</dbReference>
<feature type="compositionally biased region" description="Basic and acidic residues" evidence="2">
    <location>
        <begin position="264"/>
        <end position="276"/>
    </location>
</feature>
<dbReference type="OrthoDB" id="1938992at2759"/>
<dbReference type="STRING" id="5098.A0A507QIJ6"/>
<feature type="compositionally biased region" description="Low complexity" evidence="2">
    <location>
        <begin position="234"/>
        <end position="246"/>
    </location>
</feature>
<organism evidence="4 5">
    <name type="scientific">Monascus purpureus</name>
    <name type="common">Red mold</name>
    <name type="synonym">Monascus anka</name>
    <dbReference type="NCBI Taxonomy" id="5098"/>
    <lineage>
        <taxon>Eukaryota</taxon>
        <taxon>Fungi</taxon>
        <taxon>Dikarya</taxon>
        <taxon>Ascomycota</taxon>
        <taxon>Pezizomycotina</taxon>
        <taxon>Eurotiomycetes</taxon>
        <taxon>Eurotiomycetidae</taxon>
        <taxon>Eurotiales</taxon>
        <taxon>Aspergillaceae</taxon>
        <taxon>Monascus</taxon>
    </lineage>
</organism>
<dbReference type="PANTHER" id="PTHR38422">
    <property type="entry name" value="SOMETHING ABOUT SILENCING PROTEIN 4"/>
    <property type="match status" value="1"/>
</dbReference>
<evidence type="ECO:0000256" key="2">
    <source>
        <dbReference type="SAM" id="MobiDB-lite"/>
    </source>
</evidence>
<comment type="caution">
    <text evidence="4">The sequence shown here is derived from an EMBL/GenBank/DDBJ whole genome shotgun (WGS) entry which is preliminary data.</text>
</comment>
<evidence type="ECO:0000313" key="5">
    <source>
        <dbReference type="Proteomes" id="UP000319663"/>
    </source>
</evidence>
<dbReference type="GO" id="GO:0033255">
    <property type="term" value="C:SAS acetyltransferase complex"/>
    <property type="evidence" value="ECO:0007669"/>
    <property type="project" value="InterPro"/>
</dbReference>
<evidence type="ECO:0000313" key="4">
    <source>
        <dbReference type="EMBL" id="TQB68349.1"/>
    </source>
</evidence>
<sequence>MAVSSRSSLRLSARRREQSPPAAAKRQRIVAQSVSDQHHPQSSGHHRTSSRRKSSPDLLDVTIEDTSDRPRQLPLRHASSPVVVHPRAHPPFSTTPIANIATTSSPSSSLHRPDSRTPRNKGAHLQNLDRRRASTHATPSAIYLHNGRESPDPLDTISPLTTTKPHANQDRNHDSDLHSSPVSALTRSTRRSAQRADNDRDSERDSPDGGRRNPTTPATTPAADTGDSASVKNTSSRAIATSTSAAKGDPTPSQSASGGGPAVPERRSLRSHDAGARSKCELASYFSNYEQLLSLESPEPEFLARDTTVQLIDDLAEPIRVPSPAIESPFGNPLLQIHGCEVVELPDPPQADDGGDAEDPLNEGIYFRAHRRFERQEKQLRNIERERAQHEKLQLDRILDELRGQDWLRTMGISGISDGEKKLYEPKRNFFIKELSALVEKFKVWKEEEKRRKLEKEKMLLARLEAETHEAEQKHTSLDGPVLPDTASSRGESADASDVDIWAARQLHQEAKTATASVGKRPKATYSHRRRQEPTKDDYESPKPLPPPLAPPIPVPPEPQKPFVSFYSKPSLREAALSSRRKGRTRLAFGHPIPEMEEREFRLPDDILTPGAIQACRRKRRRMKRESRTG</sequence>
<feature type="compositionally biased region" description="Low complexity" evidence="2">
    <location>
        <begin position="214"/>
        <end position="223"/>
    </location>
</feature>
<keyword evidence="1" id="KW-0175">Coiled coil</keyword>
<feature type="compositionally biased region" description="Basic and acidic residues" evidence="2">
    <location>
        <begin position="532"/>
        <end position="541"/>
    </location>
</feature>
<feature type="coiled-coil region" evidence="1">
    <location>
        <begin position="366"/>
        <end position="405"/>
    </location>
</feature>
<reference evidence="4 5" key="1">
    <citation type="submission" date="2019-06" db="EMBL/GenBank/DDBJ databases">
        <title>Wine fermentation using esterase from Monascus purpureus.</title>
        <authorList>
            <person name="Geng C."/>
            <person name="Zhang Y."/>
        </authorList>
    </citation>
    <scope>NUCLEOTIDE SEQUENCE [LARGE SCALE GENOMIC DNA]</scope>
    <source>
        <strain evidence="4">HQ1</strain>
    </source>
</reference>
<feature type="region of interest" description="Disordered" evidence="2">
    <location>
        <begin position="1"/>
        <end position="276"/>
    </location>
</feature>